<dbReference type="PANTHER" id="PTHR13789">
    <property type="entry name" value="MONOOXYGENASE"/>
    <property type="match status" value="1"/>
</dbReference>
<dbReference type="EMBL" id="CP047020">
    <property type="protein sequence ID" value="QHA08634.1"/>
    <property type="molecule type" value="Genomic_DNA"/>
</dbReference>
<proteinExistence type="predicted"/>
<sequence length="403" mass="41456">MNTVGAGSRRVSGTDVTKVVVIGGGIAGTAAALALQRAGYDVTVYEAHPDTAADIGAFLTLGSNGMRALAQLGATDAVTATGFALTSLRLLDSQGTEQARGSLGEVTDPALHYRCLRRGELNSALQREAARRGIPVRHGVRLADVSNGPDGVTAHFADGTTADADLLLGADGLNSTVRTRLVPEARPGYAGQRIYYGYSAAAPEGDPTGLITFVRGGESTFGYAVSPAGQTYWFARVNTEALPADGAVHEADRREELLPLLRGDATPAADIVAGSVGPVLATNATDLPLGTVWHRGRALLIGDAAHAASPATGQGASMALEDAVVLAKALRDLPDVPAAFAAYEGHRRPRVERNITVSGGMSRAGHGSARPGLAVARPAEPDAALIRQLAWDTPLSAAPPKES</sequence>
<keyword evidence="5" id="KW-1185">Reference proteome</keyword>
<organism evidence="4 5">
    <name type="scientific">Streptomyces broussonetiae</name>
    <dbReference type="NCBI Taxonomy" id="2686304"/>
    <lineage>
        <taxon>Bacteria</taxon>
        <taxon>Bacillati</taxon>
        <taxon>Actinomycetota</taxon>
        <taxon>Actinomycetes</taxon>
        <taxon>Kitasatosporales</taxon>
        <taxon>Streptomycetaceae</taxon>
        <taxon>Streptomyces</taxon>
    </lineage>
</organism>
<evidence type="ECO:0000256" key="1">
    <source>
        <dbReference type="ARBA" id="ARBA00023002"/>
    </source>
</evidence>
<evidence type="ECO:0000313" key="4">
    <source>
        <dbReference type="EMBL" id="QHA08634.1"/>
    </source>
</evidence>
<dbReference type="Pfam" id="PF01494">
    <property type="entry name" value="FAD_binding_3"/>
    <property type="match status" value="1"/>
</dbReference>
<dbReference type="GO" id="GO:0071949">
    <property type="term" value="F:FAD binding"/>
    <property type="evidence" value="ECO:0007669"/>
    <property type="project" value="InterPro"/>
</dbReference>
<dbReference type="InterPro" id="IPR002938">
    <property type="entry name" value="FAD-bd"/>
</dbReference>
<evidence type="ECO:0000259" key="3">
    <source>
        <dbReference type="Pfam" id="PF01494"/>
    </source>
</evidence>
<accession>A0A6I6NB66</accession>
<dbReference type="AlphaFoldDB" id="A0A6I6NB66"/>
<evidence type="ECO:0000313" key="5">
    <source>
        <dbReference type="Proteomes" id="UP000436138"/>
    </source>
</evidence>
<dbReference type="GO" id="GO:0004497">
    <property type="term" value="F:monooxygenase activity"/>
    <property type="evidence" value="ECO:0007669"/>
    <property type="project" value="UniProtKB-KW"/>
</dbReference>
<reference evidence="4 5" key="1">
    <citation type="submission" date="2019-12" db="EMBL/GenBank/DDBJ databases">
        <title>Streptomyces sp. strain T44 isolated from rhizosphere soil of Broussonetia papyrifera.</title>
        <authorList>
            <person name="Mo P."/>
        </authorList>
    </citation>
    <scope>NUCLEOTIDE SEQUENCE [LARGE SCALE GENOMIC DNA]</scope>
    <source>
        <strain evidence="4 5">T44</strain>
    </source>
</reference>
<dbReference type="InterPro" id="IPR050493">
    <property type="entry name" value="FAD-dep_Monooxygenase_BioMet"/>
</dbReference>
<dbReference type="InterPro" id="IPR036188">
    <property type="entry name" value="FAD/NAD-bd_sf"/>
</dbReference>
<evidence type="ECO:0000256" key="2">
    <source>
        <dbReference type="ARBA" id="ARBA00023033"/>
    </source>
</evidence>
<name>A0A6I6NB66_9ACTN</name>
<dbReference type="Proteomes" id="UP000436138">
    <property type="component" value="Chromosome"/>
</dbReference>
<feature type="domain" description="FAD-binding" evidence="3">
    <location>
        <begin position="17"/>
        <end position="355"/>
    </location>
</feature>
<dbReference type="PRINTS" id="PR00420">
    <property type="entry name" value="RNGMNOXGNASE"/>
</dbReference>
<dbReference type="Gene3D" id="3.50.50.60">
    <property type="entry name" value="FAD/NAD(P)-binding domain"/>
    <property type="match status" value="1"/>
</dbReference>
<dbReference type="SUPFAM" id="SSF51905">
    <property type="entry name" value="FAD/NAD(P)-binding domain"/>
    <property type="match status" value="1"/>
</dbReference>
<protein>
    <submittedName>
        <fullName evidence="4">FAD-dependent oxidoreductase</fullName>
    </submittedName>
</protein>
<gene>
    <name evidence="4" type="ORF">GQF42_40025</name>
</gene>
<dbReference type="KEGG" id="sbro:GQF42_40025"/>
<keyword evidence="1" id="KW-0560">Oxidoreductase</keyword>
<keyword evidence="2" id="KW-0503">Monooxygenase</keyword>
<dbReference type="PANTHER" id="PTHR13789:SF309">
    <property type="entry name" value="PUTATIVE (AFU_ORTHOLOGUE AFUA_6G14510)-RELATED"/>
    <property type="match status" value="1"/>
</dbReference>